<evidence type="ECO:0000313" key="2">
    <source>
        <dbReference type="EMBL" id="AFZ80123.1"/>
    </source>
</evidence>
<feature type="compositionally biased region" description="Polar residues" evidence="1">
    <location>
        <begin position="512"/>
        <end position="524"/>
    </location>
</feature>
<evidence type="ECO:0000313" key="3">
    <source>
        <dbReference type="Proteomes" id="UP000031512"/>
    </source>
</evidence>
<organism evidence="2 3">
    <name type="scientific">Theileria equi strain WA</name>
    <dbReference type="NCBI Taxonomy" id="1537102"/>
    <lineage>
        <taxon>Eukaryota</taxon>
        <taxon>Sar</taxon>
        <taxon>Alveolata</taxon>
        <taxon>Apicomplexa</taxon>
        <taxon>Aconoidasida</taxon>
        <taxon>Piroplasmida</taxon>
        <taxon>Theileriidae</taxon>
        <taxon>Theileria</taxon>
    </lineage>
</organism>
<dbReference type="EMBL" id="CP001669">
    <property type="protein sequence ID" value="AFZ80123.1"/>
    <property type="molecule type" value="Genomic_DNA"/>
</dbReference>
<proteinExistence type="predicted"/>
<feature type="compositionally biased region" description="Low complexity" evidence="1">
    <location>
        <begin position="343"/>
        <end position="360"/>
    </location>
</feature>
<sequence>MSSSSPGITIDIQKNSGQGAGSTTYKISPSKESVSLRKEEYPPSSGFWKFTHIKDGAGGGPFEVTEVQYNGRHTDIKPEGPINSLSVWYWDQDFGLSTPLLVEIKKSDNKYDYHFNKGGSGSNISWQPLSGNSKSNQLTGNDLEAKLDHLNCNLNQAVTITLTFEHSSHLSETHAKNSGRTKYCCDYHNPRGVNDLGNITVNKGEIRVNSAKKADYFKHTINSGDYKLAKIKYDITRGGGIRKRIKSSELAFPVTGSVSVYVFYCKQNPALIYVKGTGQSKWYKKPNDSSTTGISGDERWEEILPELKNTTPEDISRDKDCDKYNKLVEELYCAHNAKCPKLAQPSPQQQGPSGPTGPAGKNAVTDSINGADDQTTGGETASGRHTSKAPQQLPPRSSDLGTTSEATGAKGDQLPNVKDAQNLGQSDAGHIESSDASNSSEDEAAGGAEPEGETGAGLGAGGGPGVRTQTRTSGTGPSWPFGLSWESLISTIAQGLLTVPPKTVNAIAQTLSSGSPAKPTSQQAEAIPPGEQETTVSIPQEGPQAAEETPKAAKVFAGLPVAGGILSWSAFGTSSGTLAGSAATFFGGWKLYNRYKGDPWVRQI</sequence>
<feature type="region of interest" description="Disordered" evidence="1">
    <location>
        <begin position="512"/>
        <end position="536"/>
    </location>
</feature>
<feature type="compositionally biased region" description="Polar residues" evidence="1">
    <location>
        <begin position="1"/>
        <end position="33"/>
    </location>
</feature>
<dbReference type="VEuPathDB" id="PiroplasmaDB:BEWA_029740"/>
<feature type="compositionally biased region" description="Gly residues" evidence="1">
    <location>
        <begin position="454"/>
        <end position="465"/>
    </location>
</feature>
<dbReference type="RefSeq" id="XP_004829789.1">
    <property type="nucleotide sequence ID" value="XM_004829732.1"/>
</dbReference>
<feature type="compositionally biased region" description="Polar residues" evidence="1">
    <location>
        <begin position="364"/>
        <end position="379"/>
    </location>
</feature>
<dbReference type="GeneID" id="15803390"/>
<dbReference type="STRING" id="1537102.L0AXX8"/>
<gene>
    <name evidence="2" type="ORF">BEWA_029740</name>
</gene>
<dbReference type="AlphaFoldDB" id="L0AXX8"/>
<reference evidence="2 3" key="1">
    <citation type="journal article" date="2012" name="BMC Genomics">
        <title>Comparative genomic analysis and phylogenetic position of Theileria equi.</title>
        <authorList>
            <person name="Kappmeyer L.S."/>
            <person name="Thiagarajan M."/>
            <person name="Herndon D.R."/>
            <person name="Ramsay J.D."/>
            <person name="Caler E."/>
            <person name="Djikeng A."/>
            <person name="Gillespie J.J."/>
            <person name="Lau A.O."/>
            <person name="Roalson E.H."/>
            <person name="Silva J.C."/>
            <person name="Silva M.G."/>
            <person name="Suarez C.E."/>
            <person name="Ueti M.W."/>
            <person name="Nene V.M."/>
            <person name="Mealey R.H."/>
            <person name="Knowles D.P."/>
            <person name="Brayton K.A."/>
        </authorList>
    </citation>
    <scope>NUCLEOTIDE SEQUENCE [LARGE SCALE GENOMIC DNA]</scope>
    <source>
        <strain evidence="2 3">WA</strain>
    </source>
</reference>
<feature type="compositionally biased region" description="Polar residues" evidence="1">
    <location>
        <begin position="467"/>
        <end position="476"/>
    </location>
</feature>
<keyword evidence="3" id="KW-1185">Reference proteome</keyword>
<dbReference type="eggNOG" id="ENOG502RZYA">
    <property type="taxonomic scope" value="Eukaryota"/>
</dbReference>
<evidence type="ECO:0000256" key="1">
    <source>
        <dbReference type="SAM" id="MobiDB-lite"/>
    </source>
</evidence>
<name>L0AXX8_THEEQ</name>
<accession>L0AXX8</accession>
<feature type="region of interest" description="Disordered" evidence="1">
    <location>
        <begin position="343"/>
        <end position="479"/>
    </location>
</feature>
<dbReference type="KEGG" id="beq:BEWA_029740"/>
<dbReference type="Proteomes" id="UP000031512">
    <property type="component" value="Chromosome 1"/>
</dbReference>
<feature type="region of interest" description="Disordered" evidence="1">
    <location>
        <begin position="1"/>
        <end position="36"/>
    </location>
</feature>
<protein>
    <submittedName>
        <fullName evidence="2">Uncharacterized protein</fullName>
    </submittedName>
</protein>